<feature type="site" description="Important for substrate specificity" evidence="4">
    <location>
        <position position="25"/>
    </location>
</feature>
<comment type="caution">
    <text evidence="5">The sequence shown here is derived from an EMBL/GenBank/DDBJ whole genome shotgun (WGS) entry which is preliminary data.</text>
</comment>
<protein>
    <recommendedName>
        <fullName evidence="4">dTTP/UTP pyrophosphatase</fullName>
        <shortName evidence="4">dTTPase/UTPase</shortName>
        <ecNumber evidence="4">3.6.1.9</ecNumber>
    </recommendedName>
    <alternativeName>
        <fullName evidence="4">Nucleoside triphosphate pyrophosphatase</fullName>
    </alternativeName>
    <alternativeName>
        <fullName evidence="4">Nucleotide pyrophosphatase</fullName>
        <shortName evidence="4">Nucleotide PPase</shortName>
    </alternativeName>
</protein>
<dbReference type="OrthoDB" id="9807767at2"/>
<keyword evidence="2 4" id="KW-0378">Hydrolase</keyword>
<evidence type="ECO:0000256" key="3">
    <source>
        <dbReference type="ARBA" id="ARBA00023080"/>
    </source>
</evidence>
<dbReference type="AlphaFoldDB" id="A0A917JS05"/>
<reference evidence="5" key="2">
    <citation type="submission" date="2020-09" db="EMBL/GenBank/DDBJ databases">
        <authorList>
            <person name="Sun Q."/>
            <person name="Ohkuma M."/>
        </authorList>
    </citation>
    <scope>NUCLEOTIDE SEQUENCE</scope>
    <source>
        <strain evidence="5">JCM 13919</strain>
    </source>
</reference>
<evidence type="ECO:0000313" key="6">
    <source>
        <dbReference type="Proteomes" id="UP000630149"/>
    </source>
</evidence>
<evidence type="ECO:0000313" key="5">
    <source>
        <dbReference type="EMBL" id="GGI83975.1"/>
    </source>
</evidence>
<dbReference type="Proteomes" id="UP000630149">
    <property type="component" value="Unassembled WGS sequence"/>
</dbReference>
<reference evidence="5" key="1">
    <citation type="journal article" date="2014" name="Int. J. Syst. Evol. Microbiol.">
        <title>Complete genome sequence of Corynebacterium casei LMG S-19264T (=DSM 44701T), isolated from a smear-ripened cheese.</title>
        <authorList>
            <consortium name="US DOE Joint Genome Institute (JGI-PGF)"/>
            <person name="Walter F."/>
            <person name="Albersmeier A."/>
            <person name="Kalinowski J."/>
            <person name="Ruckert C."/>
        </authorList>
    </citation>
    <scope>NUCLEOTIDE SEQUENCE</scope>
    <source>
        <strain evidence="5">JCM 13919</strain>
    </source>
</reference>
<feature type="site" description="Important for substrate specificity" evidence="4">
    <location>
        <position position="170"/>
    </location>
</feature>
<organism evidence="5 6">
    <name type="scientific">Legionella impletisoli</name>
    <dbReference type="NCBI Taxonomy" id="343510"/>
    <lineage>
        <taxon>Bacteria</taxon>
        <taxon>Pseudomonadati</taxon>
        <taxon>Pseudomonadota</taxon>
        <taxon>Gammaproteobacteria</taxon>
        <taxon>Legionellales</taxon>
        <taxon>Legionellaceae</taxon>
        <taxon>Legionella</taxon>
    </lineage>
</organism>
<evidence type="ECO:0000256" key="2">
    <source>
        <dbReference type="ARBA" id="ARBA00022801"/>
    </source>
</evidence>
<keyword evidence="6" id="KW-1185">Reference proteome</keyword>
<keyword evidence="4" id="KW-0963">Cytoplasm</keyword>
<sequence>MLNLNEKLINHPILMKIYLASKSPRRRELLKQMGVEFEVLSIDTPEVVLPNEPPKHYSMRITNEKLSAAWDKMVTDNLPPMPILCADTEVVCDGVILGKPRNYEDAFSMLKHYSGRSHEVMTSVGIKYFEHQELEINITTVYFARMSDAEIHRYLALEDYKDKAGAYGIQSYIGQFIYRIDGCFYSVMGLPLYLVRELLSRLPDDVMI</sequence>
<dbReference type="GO" id="GO:0005737">
    <property type="term" value="C:cytoplasm"/>
    <property type="evidence" value="ECO:0007669"/>
    <property type="project" value="UniProtKB-SubCell"/>
</dbReference>
<comment type="catalytic activity">
    <reaction evidence="4">
        <text>UTP + H2O = UMP + diphosphate + H(+)</text>
        <dbReference type="Rhea" id="RHEA:29395"/>
        <dbReference type="ChEBI" id="CHEBI:15377"/>
        <dbReference type="ChEBI" id="CHEBI:15378"/>
        <dbReference type="ChEBI" id="CHEBI:33019"/>
        <dbReference type="ChEBI" id="CHEBI:46398"/>
        <dbReference type="ChEBI" id="CHEBI:57865"/>
        <dbReference type="EC" id="3.6.1.9"/>
    </reaction>
</comment>
<comment type="cofactor">
    <cofactor evidence="1 4">
        <name>a divalent metal cation</name>
        <dbReference type="ChEBI" id="CHEBI:60240"/>
    </cofactor>
</comment>
<dbReference type="PIRSF" id="PIRSF006305">
    <property type="entry name" value="Maf"/>
    <property type="match status" value="1"/>
</dbReference>
<dbReference type="GO" id="GO:0009117">
    <property type="term" value="P:nucleotide metabolic process"/>
    <property type="evidence" value="ECO:0007669"/>
    <property type="project" value="UniProtKB-KW"/>
</dbReference>
<dbReference type="Pfam" id="PF02545">
    <property type="entry name" value="Maf"/>
    <property type="match status" value="1"/>
</dbReference>
<dbReference type="HAMAP" id="MF_00528">
    <property type="entry name" value="Maf"/>
    <property type="match status" value="1"/>
</dbReference>
<comment type="caution">
    <text evidence="4">Lacks conserved residue(s) required for the propagation of feature annotation.</text>
</comment>
<comment type="similarity">
    <text evidence="4">Belongs to the Maf family. YhdE subfamily.</text>
</comment>
<dbReference type="GO" id="GO:0047429">
    <property type="term" value="F:nucleoside triphosphate diphosphatase activity"/>
    <property type="evidence" value="ECO:0007669"/>
    <property type="project" value="UniProtKB-EC"/>
</dbReference>
<keyword evidence="3 4" id="KW-0546">Nucleotide metabolism</keyword>
<feature type="active site" description="Proton acceptor" evidence="4">
    <location>
        <position position="87"/>
    </location>
</feature>
<gene>
    <name evidence="5" type="ORF">GCM10007966_10780</name>
</gene>
<comment type="subcellular location">
    <subcellularLocation>
        <location evidence="4">Cytoplasm</location>
    </subcellularLocation>
</comment>
<dbReference type="EC" id="3.6.1.9" evidence="4"/>
<proteinExistence type="inferred from homology"/>
<dbReference type="EMBL" id="BMOB01000004">
    <property type="protein sequence ID" value="GGI83975.1"/>
    <property type="molecule type" value="Genomic_DNA"/>
</dbReference>
<comment type="catalytic activity">
    <reaction evidence="4">
        <text>dTTP + H2O = dTMP + diphosphate + H(+)</text>
        <dbReference type="Rhea" id="RHEA:28534"/>
        <dbReference type="ChEBI" id="CHEBI:15377"/>
        <dbReference type="ChEBI" id="CHEBI:15378"/>
        <dbReference type="ChEBI" id="CHEBI:33019"/>
        <dbReference type="ChEBI" id="CHEBI:37568"/>
        <dbReference type="ChEBI" id="CHEBI:63528"/>
        <dbReference type="EC" id="3.6.1.9"/>
    </reaction>
</comment>
<name>A0A917JS05_9GAMM</name>
<dbReference type="InterPro" id="IPR003697">
    <property type="entry name" value="Maf-like"/>
</dbReference>
<feature type="site" description="Important for substrate specificity" evidence="4">
    <location>
        <position position="88"/>
    </location>
</feature>
<comment type="function">
    <text evidence="4">Nucleoside triphosphate pyrophosphatase that hydrolyzes dTTP and UTP. May have a dual role in cell division arrest and in preventing the incorporation of modified nucleotides into cellular nucleic acids.</text>
</comment>
<dbReference type="PANTHER" id="PTHR43213:SF5">
    <property type="entry name" value="BIFUNCTIONAL DTTP_UTP PYROPHOSPHATASE_METHYLTRANSFERASE PROTEIN-RELATED"/>
    <property type="match status" value="1"/>
</dbReference>
<dbReference type="SUPFAM" id="SSF52972">
    <property type="entry name" value="ITPase-like"/>
    <property type="match status" value="1"/>
</dbReference>
<evidence type="ECO:0000256" key="4">
    <source>
        <dbReference type="HAMAP-Rule" id="MF_00528"/>
    </source>
</evidence>
<dbReference type="NCBIfam" id="TIGR00172">
    <property type="entry name" value="maf"/>
    <property type="match status" value="1"/>
</dbReference>
<dbReference type="CDD" id="cd00555">
    <property type="entry name" value="Maf"/>
    <property type="match status" value="1"/>
</dbReference>
<dbReference type="Gene3D" id="3.90.950.10">
    <property type="match status" value="1"/>
</dbReference>
<dbReference type="PANTHER" id="PTHR43213">
    <property type="entry name" value="BIFUNCTIONAL DTTP/UTP PYROPHOSPHATASE/METHYLTRANSFERASE PROTEIN-RELATED"/>
    <property type="match status" value="1"/>
</dbReference>
<dbReference type="InterPro" id="IPR029001">
    <property type="entry name" value="ITPase-like_fam"/>
</dbReference>
<evidence type="ECO:0000256" key="1">
    <source>
        <dbReference type="ARBA" id="ARBA00001968"/>
    </source>
</evidence>
<accession>A0A917JS05</accession>